<gene>
    <name evidence="1" type="ORF">CJD00_09870</name>
</gene>
<proteinExistence type="predicted"/>
<comment type="caution">
    <text evidence="1">The sequence shown here is derived from an EMBL/GenBank/DDBJ whole genome shotgun (WGS) entry which is preliminary data.</text>
</comment>
<name>A0A695I9D4_CAMCO</name>
<protein>
    <submittedName>
        <fullName evidence="1">Uncharacterized protein</fullName>
    </submittedName>
</protein>
<dbReference type="EMBL" id="AACDUL010000043">
    <property type="protein sequence ID" value="EAK1510540.1"/>
    <property type="molecule type" value="Genomic_DNA"/>
</dbReference>
<dbReference type="Proteomes" id="UP000361993">
    <property type="component" value="Unassembled WGS sequence"/>
</dbReference>
<dbReference type="AlphaFoldDB" id="A0A695I9D4"/>
<organism evidence="1 2">
    <name type="scientific">Campylobacter coli</name>
    <dbReference type="NCBI Taxonomy" id="195"/>
    <lineage>
        <taxon>Bacteria</taxon>
        <taxon>Pseudomonadati</taxon>
        <taxon>Campylobacterota</taxon>
        <taxon>Epsilonproteobacteria</taxon>
        <taxon>Campylobacterales</taxon>
        <taxon>Campylobacteraceae</taxon>
        <taxon>Campylobacter</taxon>
    </lineage>
</organism>
<sequence>MQKQYPEVHSLEESLAILKKYKDDLTKEQYENIKSNIGTHAIESIYLNELDIIMLVKKNVYGLSADEIIAEYQEKGFVEYAKSCHRSLQS</sequence>
<evidence type="ECO:0000313" key="2">
    <source>
        <dbReference type="Proteomes" id="UP000361993"/>
    </source>
</evidence>
<evidence type="ECO:0000313" key="1">
    <source>
        <dbReference type="EMBL" id="EAK1510540.1"/>
    </source>
</evidence>
<accession>A0A695I9D4</accession>
<reference evidence="1 2" key="1">
    <citation type="submission" date="2018-05" db="EMBL/GenBank/DDBJ databases">
        <authorList>
            <consortium name="GenomeTrakr network: Whole genome sequencing for foodborne pathogen traceback"/>
        </authorList>
    </citation>
    <scope>NUCLEOTIDE SEQUENCE [LARGE SCALE GENOMIC DNA]</scope>
    <source>
        <strain evidence="1 2">NC_C6016</strain>
    </source>
</reference>